<accession>A0ACC0BRL5</accession>
<gene>
    <name evidence="1" type="ORF">M9H77_06260</name>
</gene>
<organism evidence="1 2">
    <name type="scientific">Catharanthus roseus</name>
    <name type="common">Madagascar periwinkle</name>
    <name type="synonym">Vinca rosea</name>
    <dbReference type="NCBI Taxonomy" id="4058"/>
    <lineage>
        <taxon>Eukaryota</taxon>
        <taxon>Viridiplantae</taxon>
        <taxon>Streptophyta</taxon>
        <taxon>Embryophyta</taxon>
        <taxon>Tracheophyta</taxon>
        <taxon>Spermatophyta</taxon>
        <taxon>Magnoliopsida</taxon>
        <taxon>eudicotyledons</taxon>
        <taxon>Gunneridae</taxon>
        <taxon>Pentapetalae</taxon>
        <taxon>asterids</taxon>
        <taxon>lamiids</taxon>
        <taxon>Gentianales</taxon>
        <taxon>Apocynaceae</taxon>
        <taxon>Rauvolfioideae</taxon>
        <taxon>Vinceae</taxon>
        <taxon>Catharanthinae</taxon>
        <taxon>Catharanthus</taxon>
    </lineage>
</organism>
<dbReference type="EMBL" id="CM044702">
    <property type="protein sequence ID" value="KAI5675310.1"/>
    <property type="molecule type" value="Genomic_DNA"/>
</dbReference>
<reference evidence="2" key="1">
    <citation type="journal article" date="2023" name="Nat. Plants">
        <title>Single-cell RNA sequencing provides a high-resolution roadmap for understanding the multicellular compartmentation of specialized metabolism.</title>
        <authorList>
            <person name="Sun S."/>
            <person name="Shen X."/>
            <person name="Li Y."/>
            <person name="Li Y."/>
            <person name="Wang S."/>
            <person name="Li R."/>
            <person name="Zhang H."/>
            <person name="Shen G."/>
            <person name="Guo B."/>
            <person name="Wei J."/>
            <person name="Xu J."/>
            <person name="St-Pierre B."/>
            <person name="Chen S."/>
            <person name="Sun C."/>
        </authorList>
    </citation>
    <scope>NUCLEOTIDE SEQUENCE [LARGE SCALE GENOMIC DNA]</scope>
</reference>
<comment type="caution">
    <text evidence="1">The sequence shown here is derived from an EMBL/GenBank/DDBJ whole genome shotgun (WGS) entry which is preliminary data.</text>
</comment>
<sequence>MDQDPDSDPDLLGIKFMDSDPTLQGLVVFNVRDCIDGFWVEGLGKKRKLSFMDMLTASGRSYLLINKVLKQQYKAGAALNNNISYLSLDMPSGGTQGRPVRHNSLQGSINAPISWVIQAGFGEQKGNKEENSSGEAVISTIFFP</sequence>
<evidence type="ECO:0000313" key="1">
    <source>
        <dbReference type="EMBL" id="KAI5675310.1"/>
    </source>
</evidence>
<dbReference type="Proteomes" id="UP001060085">
    <property type="component" value="Linkage Group LG02"/>
</dbReference>
<evidence type="ECO:0000313" key="2">
    <source>
        <dbReference type="Proteomes" id="UP001060085"/>
    </source>
</evidence>
<keyword evidence="2" id="KW-1185">Reference proteome</keyword>
<protein>
    <submittedName>
        <fullName evidence="1">Uncharacterized protein</fullName>
    </submittedName>
</protein>
<proteinExistence type="predicted"/>
<name>A0ACC0BRL5_CATRO</name>